<keyword evidence="2" id="KW-1185">Reference proteome</keyword>
<name>A0ABD3CQ26_9LAMI</name>
<proteinExistence type="predicted"/>
<accession>A0ABD3CQ26</accession>
<sequence>MSFMYNSFIPEGAKIEEEAGMSTIISDSMVITPGPDGPVNMISGQSEVDFAKCDCCGLTEECTLSYIETIRERYGGKWICGLCAEAVKDEILRSQKLISPDEAMARHFSFCNKFRASSPPEDPTVHLIRAMRHVLRKGLESPKSMRSMPSSPTNLRRDNMKRAVFTRSDSCMSSLTLGDSSV</sequence>
<dbReference type="InterPro" id="IPR012876">
    <property type="entry name" value="DUF1677_pln"/>
</dbReference>
<dbReference type="Pfam" id="PF07911">
    <property type="entry name" value="DUF1677"/>
    <property type="match status" value="1"/>
</dbReference>
<dbReference type="EMBL" id="JAVIJP010000032">
    <property type="protein sequence ID" value="KAL3632078.1"/>
    <property type="molecule type" value="Genomic_DNA"/>
</dbReference>
<organism evidence="1 2">
    <name type="scientific">Castilleja foliolosa</name>
    <dbReference type="NCBI Taxonomy" id="1961234"/>
    <lineage>
        <taxon>Eukaryota</taxon>
        <taxon>Viridiplantae</taxon>
        <taxon>Streptophyta</taxon>
        <taxon>Embryophyta</taxon>
        <taxon>Tracheophyta</taxon>
        <taxon>Spermatophyta</taxon>
        <taxon>Magnoliopsida</taxon>
        <taxon>eudicotyledons</taxon>
        <taxon>Gunneridae</taxon>
        <taxon>Pentapetalae</taxon>
        <taxon>asterids</taxon>
        <taxon>lamiids</taxon>
        <taxon>Lamiales</taxon>
        <taxon>Orobanchaceae</taxon>
        <taxon>Pedicularideae</taxon>
        <taxon>Castillejinae</taxon>
        <taxon>Castilleja</taxon>
    </lineage>
</organism>
<dbReference type="PANTHER" id="PTHR33108:SF32">
    <property type="entry name" value="DUF1677 FAMILY PROTEIN (DUF1677)"/>
    <property type="match status" value="1"/>
</dbReference>
<evidence type="ECO:0000313" key="1">
    <source>
        <dbReference type="EMBL" id="KAL3632078.1"/>
    </source>
</evidence>
<comment type="caution">
    <text evidence="1">The sequence shown here is derived from an EMBL/GenBank/DDBJ whole genome shotgun (WGS) entry which is preliminary data.</text>
</comment>
<gene>
    <name evidence="1" type="ORF">CASFOL_025062</name>
</gene>
<protein>
    <submittedName>
        <fullName evidence="1">Uncharacterized protein</fullName>
    </submittedName>
</protein>
<dbReference type="Proteomes" id="UP001632038">
    <property type="component" value="Unassembled WGS sequence"/>
</dbReference>
<reference evidence="2" key="1">
    <citation type="journal article" date="2024" name="IScience">
        <title>Strigolactones Initiate the Formation of Haustorium-like Structures in Castilleja.</title>
        <authorList>
            <person name="Buerger M."/>
            <person name="Peterson D."/>
            <person name="Chory J."/>
        </authorList>
    </citation>
    <scope>NUCLEOTIDE SEQUENCE [LARGE SCALE GENOMIC DNA]</scope>
</reference>
<dbReference type="AlphaFoldDB" id="A0ABD3CQ26"/>
<evidence type="ECO:0000313" key="2">
    <source>
        <dbReference type="Proteomes" id="UP001632038"/>
    </source>
</evidence>
<dbReference type="PANTHER" id="PTHR33108">
    <property type="entry name" value="OS01G0745000 PROTEIN"/>
    <property type="match status" value="1"/>
</dbReference>